<dbReference type="EMBL" id="QPFP01000041">
    <property type="protein sequence ID" value="TEB27275.1"/>
    <property type="molecule type" value="Genomic_DNA"/>
</dbReference>
<sequence length="1184" mass="130420">MNVPEIDAWIQVIATGSTSEGLSVAFTSLETAFEKKYELTKSTSGVQDAVDAMQNAVAVIPRDDRNLPTLLKALGVCQRIKFIAPSNHLPDIVASISNHRSAQNIAEANASPDLPEILHSMTLSLWKAYEFTREMGYLEEAIELAGKSVECTLDDHPNVHVHIYNLGRLFDARLTARQSFEDGEQATSLILRAANLAGEKGDPYLVADMIDTLGFAMLNKYSTRLERADASEAIFIYKTALEVAPDDHPNLAGILQNSGRAMTVSFYTDEDPVKLDEALTFLRRSVELTKEGHYDLPRRLHGLGVVLRIKFCDTQNLSLIQEAISCFDKAFQLEPRGSGKIGMRALEVAEAIALRCGVTGEMMDLEEAISLVKEDIDVMEGRGQGEFVQVLEDLGRTFIQRFKVNHHSKDIVEAIATFERAIRSIPSGSYLIPSLLNNLGTVYEERYAADNHLPDLDTVIALRRKAVTATPKDHSRLPWCLISLSISLLKRYRTVSAFKDVEEAIQIQQEVLQKVSKDHGMLGCWNMELAYSFLAIYGKTGSWDALDKALELMRKSFSFVLDTGLVDIPGRSTALGMMSTVMRSSQEEVRKAVGYYKEAAVALYGNTPSRLQAAQKWAEHARTFDIHSSLEGYGRAIELISEFVGLEQTRSRRHDNIAQISNLSRAAAATALEAGDAGKALNWLERGRCLVWSQLNSLRTPVDELRHQDPSLADQVVALSKGLEESSGQASGMINGGLSQQNPHGAASSVDLAIQWKEVIARVRQKPGFGDFLGAKPIDMRELPACGTVVIINVHETRCDALALQSSWANPLHVPLPHLSLEKTRKMVDHLRESQRKGSVRIRGAEELEEADAIDDERGVQRYRKKPHNHDLASGLRDLWNWVVHPILGAIGYMDQGRSERRPSRIWWCPTGPLASLPLHAAGTYDGDHTTTRDFAISSYIPNIATLLKKTYPEKKDGALTKDGANILIVSQPATPGHCRLPGVLREVAAIQEITQASTCTTLHLEGDKATVKTALDSVPSHTSIHLACHASQHLEEPLESGFALHDGKLKLSDIIRENMQDAELAFLSACQTSTGDEKLSEEAMHLAAGMLAAGYKGVVATMWSIKDQYAPQVAKDFYRELVRLGTEENGGFGAGRAAEALHYAVDGSTREHKDQGVEGTELWPTIVAANPPQSYLQTNVVLR</sequence>
<dbReference type="STRING" id="71717.A0A4Y7SZK1"/>
<dbReference type="InterPro" id="IPR024983">
    <property type="entry name" value="CHAT_dom"/>
</dbReference>
<dbReference type="Proteomes" id="UP000298030">
    <property type="component" value="Unassembled WGS sequence"/>
</dbReference>
<evidence type="ECO:0000259" key="1">
    <source>
        <dbReference type="Pfam" id="PF12770"/>
    </source>
</evidence>
<dbReference type="OrthoDB" id="9991317at2759"/>
<dbReference type="SUPFAM" id="SSF48452">
    <property type="entry name" value="TPR-like"/>
    <property type="match status" value="2"/>
</dbReference>
<accession>A0A4Y7SZK1</accession>
<dbReference type="InterPro" id="IPR011990">
    <property type="entry name" value="TPR-like_helical_dom_sf"/>
</dbReference>
<dbReference type="AlphaFoldDB" id="A0A4Y7SZK1"/>
<dbReference type="Gene3D" id="1.25.40.10">
    <property type="entry name" value="Tetratricopeptide repeat domain"/>
    <property type="match status" value="2"/>
</dbReference>
<comment type="caution">
    <text evidence="2">The sequence shown here is derived from an EMBL/GenBank/DDBJ whole genome shotgun (WGS) entry which is preliminary data.</text>
</comment>
<dbReference type="PANTHER" id="PTHR19959">
    <property type="entry name" value="KINESIN LIGHT CHAIN"/>
    <property type="match status" value="1"/>
</dbReference>
<evidence type="ECO:0000313" key="2">
    <source>
        <dbReference type="EMBL" id="TEB27275.1"/>
    </source>
</evidence>
<reference evidence="2 3" key="1">
    <citation type="journal article" date="2019" name="Nat. Ecol. Evol.">
        <title>Megaphylogeny resolves global patterns of mushroom evolution.</title>
        <authorList>
            <person name="Varga T."/>
            <person name="Krizsan K."/>
            <person name="Foldi C."/>
            <person name="Dima B."/>
            <person name="Sanchez-Garcia M."/>
            <person name="Sanchez-Ramirez S."/>
            <person name="Szollosi G.J."/>
            <person name="Szarkandi J.G."/>
            <person name="Papp V."/>
            <person name="Albert L."/>
            <person name="Andreopoulos W."/>
            <person name="Angelini C."/>
            <person name="Antonin V."/>
            <person name="Barry K.W."/>
            <person name="Bougher N.L."/>
            <person name="Buchanan P."/>
            <person name="Buyck B."/>
            <person name="Bense V."/>
            <person name="Catcheside P."/>
            <person name="Chovatia M."/>
            <person name="Cooper J."/>
            <person name="Damon W."/>
            <person name="Desjardin D."/>
            <person name="Finy P."/>
            <person name="Geml J."/>
            <person name="Haridas S."/>
            <person name="Hughes K."/>
            <person name="Justo A."/>
            <person name="Karasinski D."/>
            <person name="Kautmanova I."/>
            <person name="Kiss B."/>
            <person name="Kocsube S."/>
            <person name="Kotiranta H."/>
            <person name="LaButti K.M."/>
            <person name="Lechner B.E."/>
            <person name="Liimatainen K."/>
            <person name="Lipzen A."/>
            <person name="Lukacs Z."/>
            <person name="Mihaltcheva S."/>
            <person name="Morgado L.N."/>
            <person name="Niskanen T."/>
            <person name="Noordeloos M.E."/>
            <person name="Ohm R.A."/>
            <person name="Ortiz-Santana B."/>
            <person name="Ovrebo C."/>
            <person name="Racz N."/>
            <person name="Riley R."/>
            <person name="Savchenko A."/>
            <person name="Shiryaev A."/>
            <person name="Soop K."/>
            <person name="Spirin V."/>
            <person name="Szebenyi C."/>
            <person name="Tomsovsky M."/>
            <person name="Tulloss R.E."/>
            <person name="Uehling J."/>
            <person name="Grigoriev I.V."/>
            <person name="Vagvolgyi C."/>
            <person name="Papp T."/>
            <person name="Martin F.M."/>
            <person name="Miettinen O."/>
            <person name="Hibbett D.S."/>
            <person name="Nagy L.G."/>
        </authorList>
    </citation>
    <scope>NUCLEOTIDE SEQUENCE [LARGE SCALE GENOMIC DNA]</scope>
    <source>
        <strain evidence="2 3">FP101781</strain>
    </source>
</reference>
<proteinExistence type="predicted"/>
<feature type="domain" description="CHAT" evidence="1">
    <location>
        <begin position="876"/>
        <end position="1154"/>
    </location>
</feature>
<gene>
    <name evidence="2" type="ORF">FA13DRAFT_1794901</name>
</gene>
<dbReference type="Pfam" id="PF12770">
    <property type="entry name" value="CHAT"/>
    <property type="match status" value="1"/>
</dbReference>
<evidence type="ECO:0000313" key="3">
    <source>
        <dbReference type="Proteomes" id="UP000298030"/>
    </source>
</evidence>
<dbReference type="PANTHER" id="PTHR19959:SF119">
    <property type="entry name" value="FUNGAL LIPASE-LIKE DOMAIN-CONTAINING PROTEIN"/>
    <property type="match status" value="1"/>
</dbReference>
<name>A0A4Y7SZK1_COPMI</name>
<protein>
    <recommendedName>
        <fullName evidence="1">CHAT domain-containing protein</fullName>
    </recommendedName>
</protein>
<keyword evidence="3" id="KW-1185">Reference proteome</keyword>
<organism evidence="2 3">
    <name type="scientific">Coprinellus micaceus</name>
    <name type="common">Glistening ink-cap mushroom</name>
    <name type="synonym">Coprinus micaceus</name>
    <dbReference type="NCBI Taxonomy" id="71717"/>
    <lineage>
        <taxon>Eukaryota</taxon>
        <taxon>Fungi</taxon>
        <taxon>Dikarya</taxon>
        <taxon>Basidiomycota</taxon>
        <taxon>Agaricomycotina</taxon>
        <taxon>Agaricomycetes</taxon>
        <taxon>Agaricomycetidae</taxon>
        <taxon>Agaricales</taxon>
        <taxon>Agaricineae</taxon>
        <taxon>Psathyrellaceae</taxon>
        <taxon>Coprinellus</taxon>
    </lineage>
</organism>